<accession>A0A4P6JS05</accession>
<dbReference type="KEGG" id="kbs:EPA93_19115"/>
<protein>
    <submittedName>
        <fullName evidence="1">Uncharacterized protein</fullName>
    </submittedName>
</protein>
<evidence type="ECO:0000313" key="2">
    <source>
        <dbReference type="Proteomes" id="UP000290365"/>
    </source>
</evidence>
<reference evidence="1 2" key="1">
    <citation type="submission" date="2019-01" db="EMBL/GenBank/DDBJ databases">
        <title>Ktedonosporobacter rubrisoli SCAWS-G2.</title>
        <authorList>
            <person name="Huang Y."/>
            <person name="Yan B."/>
        </authorList>
    </citation>
    <scope>NUCLEOTIDE SEQUENCE [LARGE SCALE GENOMIC DNA]</scope>
    <source>
        <strain evidence="1 2">SCAWS-G2</strain>
    </source>
</reference>
<gene>
    <name evidence="1" type="ORF">EPA93_19115</name>
</gene>
<dbReference type="EMBL" id="CP035758">
    <property type="protein sequence ID" value="QBD77990.1"/>
    <property type="molecule type" value="Genomic_DNA"/>
</dbReference>
<proteinExistence type="predicted"/>
<organism evidence="1 2">
    <name type="scientific">Ktedonosporobacter rubrisoli</name>
    <dbReference type="NCBI Taxonomy" id="2509675"/>
    <lineage>
        <taxon>Bacteria</taxon>
        <taxon>Bacillati</taxon>
        <taxon>Chloroflexota</taxon>
        <taxon>Ktedonobacteria</taxon>
        <taxon>Ktedonobacterales</taxon>
        <taxon>Ktedonosporobacteraceae</taxon>
        <taxon>Ktedonosporobacter</taxon>
    </lineage>
</organism>
<dbReference type="RefSeq" id="WP_129889043.1">
    <property type="nucleotide sequence ID" value="NZ_CP035758.1"/>
</dbReference>
<sequence>MMRDEAERIAKHMSQTIPSTIATPVGIESWDIRFLDSWMVKVDEPRTPQGGRGIHVWIKSIREWIKFQQLWTRYIQQ</sequence>
<dbReference type="AlphaFoldDB" id="A0A4P6JS05"/>
<keyword evidence="2" id="KW-1185">Reference proteome</keyword>
<name>A0A4P6JS05_KTERU</name>
<dbReference type="Proteomes" id="UP000290365">
    <property type="component" value="Chromosome"/>
</dbReference>
<evidence type="ECO:0000313" key="1">
    <source>
        <dbReference type="EMBL" id="QBD77990.1"/>
    </source>
</evidence>